<keyword evidence="1" id="KW-0560">Oxidoreductase</keyword>
<organism evidence="3 4">
    <name type="scientific">Klebsiella pneumoniae</name>
    <dbReference type="NCBI Taxonomy" id="573"/>
    <lineage>
        <taxon>Bacteria</taxon>
        <taxon>Pseudomonadati</taxon>
        <taxon>Pseudomonadota</taxon>
        <taxon>Gammaproteobacteria</taxon>
        <taxon>Enterobacterales</taxon>
        <taxon>Enterobacteriaceae</taxon>
        <taxon>Klebsiella/Raoultella group</taxon>
        <taxon>Klebsiella</taxon>
        <taxon>Klebsiella pneumoniae complex</taxon>
    </lineage>
</organism>
<accession>A0A3S4GAA0</accession>
<protein>
    <submittedName>
        <fullName evidence="3">Pyruvate-flavodoxin oxidoreductase</fullName>
    </submittedName>
</protein>
<name>A0A3S4GAA0_KLEPN</name>
<keyword evidence="3" id="KW-0670">Pyruvate</keyword>
<evidence type="ECO:0000259" key="2">
    <source>
        <dbReference type="Pfam" id="PF01855"/>
    </source>
</evidence>
<proteinExistence type="predicted"/>
<feature type="domain" description="Pyruvate flavodoxin/ferredoxin oxidoreductase pyrimidine binding" evidence="2">
    <location>
        <begin position="1"/>
        <end position="53"/>
    </location>
</feature>
<evidence type="ECO:0000256" key="1">
    <source>
        <dbReference type="ARBA" id="ARBA00023002"/>
    </source>
</evidence>
<dbReference type="EMBL" id="LR134162">
    <property type="protein sequence ID" value="VEA99720.1"/>
    <property type="molecule type" value="Genomic_DNA"/>
</dbReference>
<evidence type="ECO:0000313" key="4">
    <source>
        <dbReference type="Proteomes" id="UP000282433"/>
    </source>
</evidence>
<gene>
    <name evidence="3" type="ORF">NCTC13635_00765</name>
</gene>
<dbReference type="Pfam" id="PF01855">
    <property type="entry name" value="POR_N"/>
    <property type="match status" value="1"/>
</dbReference>
<dbReference type="InterPro" id="IPR029061">
    <property type="entry name" value="THDP-binding"/>
</dbReference>
<reference evidence="3 4" key="1">
    <citation type="submission" date="2018-12" db="EMBL/GenBank/DDBJ databases">
        <authorList>
            <consortium name="Pathogen Informatics"/>
        </authorList>
    </citation>
    <scope>NUCLEOTIDE SEQUENCE [LARGE SCALE GENOMIC DNA]</scope>
    <source>
        <strain evidence="3 4">NCTC13635</strain>
    </source>
</reference>
<dbReference type="PANTHER" id="PTHR32154:SF0">
    <property type="entry name" value="PYRUVATE-FLAVODOXIN OXIDOREDUCTASE-RELATED"/>
    <property type="match status" value="1"/>
</dbReference>
<dbReference type="InterPro" id="IPR002880">
    <property type="entry name" value="Pyrv_Fd/Flavodoxin_OxRdtase_N"/>
</dbReference>
<dbReference type="Gene3D" id="3.40.50.970">
    <property type="match status" value="1"/>
</dbReference>
<sequence>MQSEAGAIGAVHGALQTGALSTSFTSSQGLLLMIPTLYKLAGQLMPFVLHVAAALSLPMRCRSSATIPMSWPSARPGAPCCAPAAFRKRRISR</sequence>
<dbReference type="InterPro" id="IPR050722">
    <property type="entry name" value="Pyruvate:ferred/Flavod_OxRd"/>
</dbReference>
<dbReference type="GO" id="GO:0016491">
    <property type="term" value="F:oxidoreductase activity"/>
    <property type="evidence" value="ECO:0007669"/>
    <property type="project" value="UniProtKB-KW"/>
</dbReference>
<dbReference type="PANTHER" id="PTHR32154">
    <property type="entry name" value="PYRUVATE-FLAVODOXIN OXIDOREDUCTASE-RELATED"/>
    <property type="match status" value="1"/>
</dbReference>
<dbReference type="GO" id="GO:0006979">
    <property type="term" value="P:response to oxidative stress"/>
    <property type="evidence" value="ECO:0007669"/>
    <property type="project" value="TreeGrafter"/>
</dbReference>
<dbReference type="SUPFAM" id="SSF52518">
    <property type="entry name" value="Thiamin diphosphate-binding fold (THDP-binding)"/>
    <property type="match status" value="1"/>
</dbReference>
<dbReference type="AlphaFoldDB" id="A0A3S4GAA0"/>
<evidence type="ECO:0000313" key="3">
    <source>
        <dbReference type="EMBL" id="VEA99720.1"/>
    </source>
</evidence>
<dbReference type="Proteomes" id="UP000282433">
    <property type="component" value="Chromosome"/>
</dbReference>